<feature type="domain" description="Leucine-rich repeat-containing N-terminal plant-type" evidence="9">
    <location>
        <begin position="9"/>
        <end position="50"/>
    </location>
</feature>
<evidence type="ECO:0000256" key="2">
    <source>
        <dbReference type="ARBA" id="ARBA00022614"/>
    </source>
</evidence>
<accession>A0AAD1ZHX9</accession>
<keyword evidence="5" id="KW-0677">Repeat</keyword>
<protein>
    <recommendedName>
        <fullName evidence="9">Leucine-rich repeat-containing N-terminal plant-type domain-containing protein</fullName>
    </recommendedName>
</protein>
<evidence type="ECO:0000256" key="3">
    <source>
        <dbReference type="ARBA" id="ARBA00022692"/>
    </source>
</evidence>
<dbReference type="PANTHER" id="PTHR48063">
    <property type="entry name" value="LRR RECEPTOR-LIKE KINASE"/>
    <property type="match status" value="1"/>
</dbReference>
<comment type="subcellular location">
    <subcellularLocation>
        <location evidence="1">Membrane</location>
        <topology evidence="1">Single-pass type I membrane protein</topology>
    </subcellularLocation>
</comment>
<dbReference type="SUPFAM" id="SSF52058">
    <property type="entry name" value="L domain-like"/>
    <property type="match status" value="1"/>
</dbReference>
<evidence type="ECO:0000256" key="4">
    <source>
        <dbReference type="ARBA" id="ARBA00022729"/>
    </source>
</evidence>
<keyword evidence="4" id="KW-0732">Signal</keyword>
<name>A0AAD1ZHX9_9LAMI</name>
<dbReference type="InterPro" id="IPR032675">
    <property type="entry name" value="LRR_dom_sf"/>
</dbReference>
<keyword evidence="11" id="KW-1185">Reference proteome</keyword>
<dbReference type="Gene3D" id="3.80.10.10">
    <property type="entry name" value="Ribonuclease Inhibitor"/>
    <property type="match status" value="1"/>
</dbReference>
<dbReference type="Proteomes" id="UP000834106">
    <property type="component" value="Chromosome 9"/>
</dbReference>
<organism evidence="10 11">
    <name type="scientific">Fraxinus pennsylvanica</name>
    <dbReference type="NCBI Taxonomy" id="56036"/>
    <lineage>
        <taxon>Eukaryota</taxon>
        <taxon>Viridiplantae</taxon>
        <taxon>Streptophyta</taxon>
        <taxon>Embryophyta</taxon>
        <taxon>Tracheophyta</taxon>
        <taxon>Spermatophyta</taxon>
        <taxon>Magnoliopsida</taxon>
        <taxon>eudicotyledons</taxon>
        <taxon>Gunneridae</taxon>
        <taxon>Pentapetalae</taxon>
        <taxon>asterids</taxon>
        <taxon>lamiids</taxon>
        <taxon>Lamiales</taxon>
        <taxon>Oleaceae</taxon>
        <taxon>Oleeae</taxon>
        <taxon>Fraxinus</taxon>
    </lineage>
</organism>
<dbReference type="PANTHER" id="PTHR48063:SF101">
    <property type="entry name" value="LRR RECEPTOR-LIKE SERINE_THREONINE-PROTEIN KINASE FLS2"/>
    <property type="match status" value="1"/>
</dbReference>
<dbReference type="AlphaFoldDB" id="A0AAD1ZHX9"/>
<dbReference type="InterPro" id="IPR001611">
    <property type="entry name" value="Leu-rich_rpt"/>
</dbReference>
<evidence type="ECO:0000256" key="8">
    <source>
        <dbReference type="ARBA" id="ARBA00023180"/>
    </source>
</evidence>
<evidence type="ECO:0000256" key="5">
    <source>
        <dbReference type="ARBA" id="ARBA00022737"/>
    </source>
</evidence>
<evidence type="ECO:0000256" key="7">
    <source>
        <dbReference type="ARBA" id="ARBA00023136"/>
    </source>
</evidence>
<evidence type="ECO:0000256" key="6">
    <source>
        <dbReference type="ARBA" id="ARBA00022989"/>
    </source>
</evidence>
<dbReference type="EMBL" id="OU503044">
    <property type="protein sequence ID" value="CAI9767580.1"/>
    <property type="molecule type" value="Genomic_DNA"/>
</dbReference>
<keyword evidence="6" id="KW-1133">Transmembrane helix</keyword>
<keyword evidence="3" id="KW-0812">Transmembrane</keyword>
<dbReference type="Pfam" id="PF00560">
    <property type="entry name" value="LRR_1"/>
    <property type="match status" value="1"/>
</dbReference>
<dbReference type="InterPro" id="IPR046956">
    <property type="entry name" value="RLP23-like"/>
</dbReference>
<evidence type="ECO:0000313" key="10">
    <source>
        <dbReference type="EMBL" id="CAI9767580.1"/>
    </source>
</evidence>
<dbReference type="Pfam" id="PF08263">
    <property type="entry name" value="LRRNT_2"/>
    <property type="match status" value="1"/>
</dbReference>
<keyword evidence="2" id="KW-0433">Leucine-rich repeat</keyword>
<keyword evidence="8" id="KW-0325">Glycoprotein</keyword>
<reference evidence="10" key="1">
    <citation type="submission" date="2023-05" db="EMBL/GenBank/DDBJ databases">
        <authorList>
            <person name="Huff M."/>
        </authorList>
    </citation>
    <scope>NUCLEOTIDE SEQUENCE</scope>
</reference>
<dbReference type="Pfam" id="PF13516">
    <property type="entry name" value="LRR_6"/>
    <property type="match status" value="1"/>
</dbReference>
<evidence type="ECO:0000259" key="9">
    <source>
        <dbReference type="Pfam" id="PF08263"/>
    </source>
</evidence>
<evidence type="ECO:0000256" key="1">
    <source>
        <dbReference type="ARBA" id="ARBA00004479"/>
    </source>
</evidence>
<proteinExistence type="predicted"/>
<dbReference type="InterPro" id="IPR013210">
    <property type="entry name" value="LRR_N_plant-typ"/>
</dbReference>
<evidence type="ECO:0000313" key="11">
    <source>
        <dbReference type="Proteomes" id="UP000834106"/>
    </source>
</evidence>
<keyword evidence="7" id="KW-0472">Membrane</keyword>
<dbReference type="GO" id="GO:0016020">
    <property type="term" value="C:membrane"/>
    <property type="evidence" value="ECO:0007669"/>
    <property type="project" value="UniProtKB-SubCell"/>
</dbReference>
<sequence length="170" mass="19899">MKDGKRCLEKEREALLKIKYELIDEYGQFSSWENHKDKKDCYEWRGFLCNNLTNHIIELDPNGLYENGEKRIAIAPPRGNISIWLLEIQNLKHLDLSFNDFDYIRIPQFIGSLCKLQYLDLSHSNFSGEISRHLGNLSQLQFLGLDTDDGMLTSTNIDWLSRLHSLSYRS</sequence>
<gene>
    <name evidence="10" type="ORF">FPE_LOCUS15010</name>
</gene>